<dbReference type="Proteomes" id="UP001058098">
    <property type="component" value="Chromosome"/>
</dbReference>
<evidence type="ECO:0000256" key="1">
    <source>
        <dbReference type="SAM" id="MobiDB-lite"/>
    </source>
</evidence>
<evidence type="ECO:0008006" key="4">
    <source>
        <dbReference type="Google" id="ProtNLM"/>
    </source>
</evidence>
<protein>
    <recommendedName>
        <fullName evidence="4">Aminotransferase class I/classII domain-containing protein</fullName>
    </recommendedName>
</protein>
<dbReference type="InterPro" id="IPR015422">
    <property type="entry name" value="PyrdxlP-dep_Trfase_small"/>
</dbReference>
<dbReference type="RefSeq" id="WP_309508649.1">
    <property type="nucleotide sequence ID" value="NZ_CP062229.1"/>
</dbReference>
<dbReference type="Gene3D" id="3.90.1150.10">
    <property type="entry name" value="Aspartate Aminotransferase, domain 1"/>
    <property type="match status" value="1"/>
</dbReference>
<proteinExistence type="predicted"/>
<gene>
    <name evidence="2" type="ORF">IHQ72_23970</name>
</gene>
<reference evidence="2" key="1">
    <citation type="submission" date="2020-09" db="EMBL/GenBank/DDBJ databases">
        <title>Rhizobia associated with sainfoin plants.</title>
        <authorList>
            <person name="Asharfi S."/>
            <person name="Kuzmanovic N."/>
            <person name="Bunk B."/>
            <person name="Sproeer C."/>
            <person name="Becker M."/>
            <person name="Thuenen T."/>
        </authorList>
    </citation>
    <scope>NUCLEOTIDE SEQUENCE</scope>
    <source>
        <strain evidence="2">OM4</strain>
    </source>
</reference>
<dbReference type="EMBL" id="CP062229">
    <property type="protein sequence ID" value="UVC13744.1"/>
    <property type="molecule type" value="Genomic_DNA"/>
</dbReference>
<accession>A0ABY5QS37</accession>
<organism evidence="2 3">
    <name type="scientific">Mesorhizobium onobrychidis</name>
    <dbReference type="NCBI Taxonomy" id="2775404"/>
    <lineage>
        <taxon>Bacteria</taxon>
        <taxon>Pseudomonadati</taxon>
        <taxon>Pseudomonadota</taxon>
        <taxon>Alphaproteobacteria</taxon>
        <taxon>Hyphomicrobiales</taxon>
        <taxon>Phyllobacteriaceae</taxon>
        <taxon>Mesorhizobium</taxon>
    </lineage>
</organism>
<keyword evidence="3" id="KW-1185">Reference proteome</keyword>
<sequence>MAHQFSSEIGSVPSLKRRLTPCDRVNHIDAAQTVSSASHIREGSDSGGAAGMPDRCRSDAQGPPLDVQPNANSAAYCGTLDFEFWLRKYQGEEMVTWLKKNVHPLDLVYRLAEDHSIVLLNGGGFDAPNWSVRVSFVNLQDDIHDDIGRAVRAVGRSYVDTFDAVQKK</sequence>
<evidence type="ECO:0000313" key="2">
    <source>
        <dbReference type="EMBL" id="UVC13744.1"/>
    </source>
</evidence>
<name>A0ABY5QS37_9HYPH</name>
<evidence type="ECO:0000313" key="3">
    <source>
        <dbReference type="Proteomes" id="UP001058098"/>
    </source>
</evidence>
<feature type="region of interest" description="Disordered" evidence="1">
    <location>
        <begin position="33"/>
        <end position="67"/>
    </location>
</feature>